<gene>
    <name evidence="8" type="primary">rluC</name>
    <name evidence="8" type="ORF">ERS852491_02344</name>
</gene>
<evidence type="ECO:0000256" key="6">
    <source>
        <dbReference type="PROSITE-ProRule" id="PRU00182"/>
    </source>
</evidence>
<evidence type="ECO:0000256" key="3">
    <source>
        <dbReference type="ARBA" id="ARBA00023235"/>
    </source>
</evidence>
<dbReference type="InterPro" id="IPR020103">
    <property type="entry name" value="PsdUridine_synth_cat_dom_sf"/>
</dbReference>
<organism evidence="8 9">
    <name type="scientific">Faecalicatena contorta</name>
    <dbReference type="NCBI Taxonomy" id="39482"/>
    <lineage>
        <taxon>Bacteria</taxon>
        <taxon>Bacillati</taxon>
        <taxon>Bacillota</taxon>
        <taxon>Clostridia</taxon>
        <taxon>Lachnospirales</taxon>
        <taxon>Lachnospiraceae</taxon>
        <taxon>Faecalicatena</taxon>
    </lineage>
</organism>
<protein>
    <recommendedName>
        <fullName evidence="4">RNA pseudouridylate synthase</fullName>
    </recommendedName>
    <alternativeName>
        <fullName evidence="5">RNA-uridine isomerase</fullName>
    </alternativeName>
</protein>
<keyword evidence="6" id="KW-0694">RNA-binding</keyword>
<evidence type="ECO:0000313" key="8">
    <source>
        <dbReference type="EMBL" id="CUO48320.1"/>
    </source>
</evidence>
<evidence type="ECO:0000313" key="9">
    <source>
        <dbReference type="Proteomes" id="UP000095544"/>
    </source>
</evidence>
<dbReference type="InterPro" id="IPR050188">
    <property type="entry name" value="RluA_PseudoU_synthase"/>
</dbReference>
<accession>A0A174FIP9</accession>
<dbReference type="SMART" id="SM00363">
    <property type="entry name" value="S4"/>
    <property type="match status" value="1"/>
</dbReference>
<dbReference type="PANTHER" id="PTHR21600:SF87">
    <property type="entry name" value="RNA PSEUDOURIDYLATE SYNTHASE DOMAIN-CONTAINING PROTEIN 1"/>
    <property type="match status" value="1"/>
</dbReference>
<dbReference type="Proteomes" id="UP000095544">
    <property type="component" value="Unassembled WGS sequence"/>
</dbReference>
<dbReference type="STRING" id="39482.ERS852491_02344"/>
<dbReference type="InterPro" id="IPR006145">
    <property type="entry name" value="PsdUridine_synth_RsuA/RluA"/>
</dbReference>
<dbReference type="PROSITE" id="PS50889">
    <property type="entry name" value="S4"/>
    <property type="match status" value="1"/>
</dbReference>
<evidence type="ECO:0000259" key="7">
    <source>
        <dbReference type="SMART" id="SM00363"/>
    </source>
</evidence>
<dbReference type="Pfam" id="PF00849">
    <property type="entry name" value="PseudoU_synth_2"/>
    <property type="match status" value="1"/>
</dbReference>
<dbReference type="GO" id="GO:0000455">
    <property type="term" value="P:enzyme-directed rRNA pseudouridine synthesis"/>
    <property type="evidence" value="ECO:0007669"/>
    <property type="project" value="TreeGrafter"/>
</dbReference>
<dbReference type="GO" id="GO:0120159">
    <property type="term" value="F:rRNA pseudouridine synthase activity"/>
    <property type="evidence" value="ECO:0007669"/>
    <property type="project" value="UniProtKB-ARBA"/>
</dbReference>
<dbReference type="Gene3D" id="3.30.2350.10">
    <property type="entry name" value="Pseudouridine synthase"/>
    <property type="match status" value="1"/>
</dbReference>
<evidence type="ECO:0000256" key="1">
    <source>
        <dbReference type="ARBA" id="ARBA00000073"/>
    </source>
</evidence>
<reference evidence="8 9" key="1">
    <citation type="submission" date="2015-09" db="EMBL/GenBank/DDBJ databases">
        <authorList>
            <consortium name="Pathogen Informatics"/>
        </authorList>
    </citation>
    <scope>NUCLEOTIDE SEQUENCE [LARGE SCALE GENOMIC DNA]</scope>
    <source>
        <strain evidence="8 9">2789STDY5834876</strain>
    </source>
</reference>
<dbReference type="AlphaFoldDB" id="A0A174FIP9"/>
<name>A0A174FIP9_9FIRM</name>
<dbReference type="PANTHER" id="PTHR21600">
    <property type="entry name" value="MITOCHONDRIAL RNA PSEUDOURIDINE SYNTHASE"/>
    <property type="match status" value="1"/>
</dbReference>
<feature type="domain" description="RNA-binding S4" evidence="7">
    <location>
        <begin position="13"/>
        <end position="77"/>
    </location>
</feature>
<dbReference type="EMBL" id="CYZU01000020">
    <property type="protein sequence ID" value="CUO48320.1"/>
    <property type="molecule type" value="Genomic_DNA"/>
</dbReference>
<dbReference type="GO" id="GO:0003723">
    <property type="term" value="F:RNA binding"/>
    <property type="evidence" value="ECO:0007669"/>
    <property type="project" value="UniProtKB-KW"/>
</dbReference>
<dbReference type="CDD" id="cd00165">
    <property type="entry name" value="S4"/>
    <property type="match status" value="1"/>
</dbReference>
<keyword evidence="3 8" id="KW-0413">Isomerase</keyword>
<proteinExistence type="inferred from homology"/>
<dbReference type="Gene3D" id="3.10.290.10">
    <property type="entry name" value="RNA-binding S4 domain"/>
    <property type="match status" value="1"/>
</dbReference>
<dbReference type="SUPFAM" id="SSF55120">
    <property type="entry name" value="Pseudouridine synthase"/>
    <property type="match status" value="1"/>
</dbReference>
<evidence type="ECO:0000256" key="5">
    <source>
        <dbReference type="ARBA" id="ARBA00033164"/>
    </source>
</evidence>
<sequence length="331" mass="36760">MQQITVGDNEAGQRLDKLLAKYLREAPKSFLYKMLRKKNITLNGKKASGSEKLFKGDEIKLFLADETIAKFAGDAGLPAERHMNKESSHAVRLDILYEDSNILLINKPAGMLSQKAQDTDVSLVEYLHDYLLQSGALTGDEMRTFRPSVCNRLDRNTSGIVAAGKSLQGLQELSRLFKDRTLGKYYLCLVQGEVKERSRICGFLKKDEKSNQVRITDSPEAGSAAIETEFCPLKSKGGVTLLEVHLITGKTHQIRAHLASAGYPILGDYKYGGRKLGDRYKNAYGLNHQLLHAYRITFPALEGPLSVLSGKEFRAPLPGEFQKIAKDKGVL</sequence>
<dbReference type="CDD" id="cd02869">
    <property type="entry name" value="PseudoU_synth_RluA_like"/>
    <property type="match status" value="1"/>
</dbReference>
<dbReference type="InterPro" id="IPR002942">
    <property type="entry name" value="S4_RNA-bd"/>
</dbReference>
<evidence type="ECO:0000256" key="4">
    <source>
        <dbReference type="ARBA" id="ARBA00031870"/>
    </source>
</evidence>
<dbReference type="RefSeq" id="WP_055153224.1">
    <property type="nucleotide sequence ID" value="NZ_CYZU01000020.1"/>
</dbReference>
<evidence type="ECO:0000256" key="2">
    <source>
        <dbReference type="ARBA" id="ARBA00010876"/>
    </source>
</evidence>
<dbReference type="OrthoDB" id="9807829at2"/>
<comment type="similarity">
    <text evidence="2">Belongs to the pseudouridine synthase RluA family.</text>
</comment>
<dbReference type="InterPro" id="IPR036986">
    <property type="entry name" value="S4_RNA-bd_sf"/>
</dbReference>
<comment type="catalytic activity">
    <reaction evidence="1">
        <text>a uridine in RNA = a pseudouridine in RNA</text>
        <dbReference type="Rhea" id="RHEA:48348"/>
        <dbReference type="Rhea" id="RHEA-COMP:12068"/>
        <dbReference type="Rhea" id="RHEA-COMP:12069"/>
        <dbReference type="ChEBI" id="CHEBI:65314"/>
        <dbReference type="ChEBI" id="CHEBI:65315"/>
    </reaction>
</comment>